<comment type="caution">
    <text evidence="1">The sequence shown here is derived from an EMBL/GenBank/DDBJ whole genome shotgun (WGS) entry which is preliminary data.</text>
</comment>
<keyword evidence="2" id="KW-1185">Reference proteome</keyword>
<organism evidence="1 2">
    <name type="scientific">Lipomyces kononenkoae</name>
    <name type="common">Yeast</name>
    <dbReference type="NCBI Taxonomy" id="34357"/>
    <lineage>
        <taxon>Eukaryota</taxon>
        <taxon>Fungi</taxon>
        <taxon>Dikarya</taxon>
        <taxon>Ascomycota</taxon>
        <taxon>Saccharomycotina</taxon>
        <taxon>Lipomycetes</taxon>
        <taxon>Lipomycetales</taxon>
        <taxon>Lipomycetaceae</taxon>
        <taxon>Lipomyces</taxon>
    </lineage>
</organism>
<reference evidence="2" key="1">
    <citation type="journal article" date="2024" name="Front. Bioeng. Biotechnol.">
        <title>Genome-scale model development and genomic sequencing of the oleaginous clade Lipomyces.</title>
        <authorList>
            <person name="Czajka J.J."/>
            <person name="Han Y."/>
            <person name="Kim J."/>
            <person name="Mondo S.J."/>
            <person name="Hofstad B.A."/>
            <person name="Robles A."/>
            <person name="Haridas S."/>
            <person name="Riley R."/>
            <person name="LaButti K."/>
            <person name="Pangilinan J."/>
            <person name="Andreopoulos W."/>
            <person name="Lipzen A."/>
            <person name="Yan J."/>
            <person name="Wang M."/>
            <person name="Ng V."/>
            <person name="Grigoriev I.V."/>
            <person name="Spatafora J.W."/>
            <person name="Magnuson J.K."/>
            <person name="Baker S.E."/>
            <person name="Pomraning K.R."/>
        </authorList>
    </citation>
    <scope>NUCLEOTIDE SEQUENCE [LARGE SCALE GENOMIC DNA]</scope>
    <source>
        <strain evidence="2">CBS 7786</strain>
    </source>
</reference>
<protein>
    <submittedName>
        <fullName evidence="1">Cytochrome c oxidase subunit VA-domain-containing protein</fullName>
    </submittedName>
</protein>
<name>A0ACC3SY48_LIPKO</name>
<gene>
    <name evidence="1" type="ORF">V1525DRAFT_408005</name>
</gene>
<evidence type="ECO:0000313" key="2">
    <source>
        <dbReference type="Proteomes" id="UP001433508"/>
    </source>
</evidence>
<dbReference type="EMBL" id="MU971396">
    <property type="protein sequence ID" value="KAK9236084.1"/>
    <property type="molecule type" value="Genomic_DNA"/>
</dbReference>
<evidence type="ECO:0000313" key="1">
    <source>
        <dbReference type="EMBL" id="KAK9236084.1"/>
    </source>
</evidence>
<accession>A0ACC3SY48</accession>
<sequence length="150" mass="17148">MASIIRPSIRSPVVRQIASQLSYRVRALPIPAATRHTFVRNYAAHGDAETFEEFNARFEKEFDNAYDPFEVQRILSNCFSYDHVPSPTVITKALEAARRVNDFATAVRVFEAIKLKVPAKSLYDAYLDELKDVREQLGIPLKEELFPESK</sequence>
<proteinExistence type="predicted"/>
<dbReference type="Proteomes" id="UP001433508">
    <property type="component" value="Unassembled WGS sequence"/>
</dbReference>